<feature type="signal peptide" evidence="1">
    <location>
        <begin position="1"/>
        <end position="22"/>
    </location>
</feature>
<name>A0A4Z0BDY4_9BURK</name>
<organism evidence="2 3">
    <name type="scientific">Ramlibacter humi</name>
    <dbReference type="NCBI Taxonomy" id="2530451"/>
    <lineage>
        <taxon>Bacteria</taxon>
        <taxon>Pseudomonadati</taxon>
        <taxon>Pseudomonadota</taxon>
        <taxon>Betaproteobacteria</taxon>
        <taxon>Burkholderiales</taxon>
        <taxon>Comamonadaceae</taxon>
        <taxon>Ramlibacter</taxon>
    </lineage>
</organism>
<dbReference type="AlphaFoldDB" id="A0A4Z0BDY4"/>
<reference evidence="2 3" key="1">
    <citation type="submission" date="2019-03" db="EMBL/GenBank/DDBJ databases">
        <title>Ramlibacter sp. 18x22-1, whole genome shotgun sequence.</title>
        <authorList>
            <person name="Zhang X."/>
            <person name="Feng G."/>
            <person name="Zhu H."/>
        </authorList>
    </citation>
    <scope>NUCLEOTIDE SEQUENCE [LARGE SCALE GENOMIC DNA]</scope>
    <source>
        <strain evidence="2 3">18x22-1</strain>
    </source>
</reference>
<proteinExistence type="predicted"/>
<comment type="caution">
    <text evidence="2">The sequence shown here is derived from an EMBL/GenBank/DDBJ whole genome shotgun (WGS) entry which is preliminary data.</text>
</comment>
<evidence type="ECO:0000313" key="3">
    <source>
        <dbReference type="Proteomes" id="UP000297839"/>
    </source>
</evidence>
<dbReference type="OrthoDB" id="8526647at2"/>
<keyword evidence="3" id="KW-1185">Reference proteome</keyword>
<evidence type="ECO:0000256" key="1">
    <source>
        <dbReference type="SAM" id="SignalP"/>
    </source>
</evidence>
<dbReference type="RefSeq" id="WP_135251576.1">
    <property type="nucleotide sequence ID" value="NZ_SMLK01000010.1"/>
</dbReference>
<evidence type="ECO:0000313" key="2">
    <source>
        <dbReference type="EMBL" id="TFY96683.1"/>
    </source>
</evidence>
<accession>A0A4Z0BDY4</accession>
<dbReference type="EMBL" id="SMLK01000010">
    <property type="protein sequence ID" value="TFY96683.1"/>
    <property type="molecule type" value="Genomic_DNA"/>
</dbReference>
<keyword evidence="1" id="KW-0732">Signal</keyword>
<gene>
    <name evidence="2" type="ORF">EZ216_20070</name>
</gene>
<feature type="chain" id="PRO_5021265005" description="Transporter" evidence="1">
    <location>
        <begin position="23"/>
        <end position="224"/>
    </location>
</feature>
<evidence type="ECO:0008006" key="4">
    <source>
        <dbReference type="Google" id="ProtNLM"/>
    </source>
</evidence>
<protein>
    <recommendedName>
        <fullName evidence="4">Transporter</fullName>
    </recommendedName>
</protein>
<dbReference type="Proteomes" id="UP000297839">
    <property type="component" value="Unassembled WGS sequence"/>
</dbReference>
<dbReference type="PROSITE" id="PS51257">
    <property type="entry name" value="PROKAR_LIPOPROTEIN"/>
    <property type="match status" value="1"/>
</dbReference>
<sequence length="224" mass="23653">MNPAVRPLVLAIGACAAAACDAAGGHHAVDDATILDPGQCQLETWADSFGPGGGAQHIGPACRFGAWEIGVNLDRARFGTAPAARAAGVQGKWVMKLSDQLSTGIVVGPSWQQGRYDNTMVLVPLTWQPSANWLVHVNAGRQWNRGGPGRNLAGIAAEWTAGEQLSFVAERFNDAIGRAARVGARWQLAPAVSLDLSRAHAFADARGRWWTLGLNFVADGAIRP</sequence>